<keyword evidence="11" id="KW-1185">Reference proteome</keyword>
<evidence type="ECO:0000256" key="7">
    <source>
        <dbReference type="PIRNR" id="PIRNR000194"/>
    </source>
</evidence>
<dbReference type="GO" id="GO:0046452">
    <property type="term" value="P:dihydrofolate metabolic process"/>
    <property type="evidence" value="ECO:0007669"/>
    <property type="project" value="TreeGrafter"/>
</dbReference>
<dbReference type="STRING" id="1140003.OMY_00875"/>
<comment type="caution">
    <text evidence="10">The sequence shown here is derived from an EMBL/GenBank/DDBJ whole genome shotgun (WGS) entry which is preliminary data.</text>
</comment>
<evidence type="ECO:0000256" key="2">
    <source>
        <dbReference type="ARBA" id="ARBA00009539"/>
    </source>
</evidence>
<name>S0NRG0_9ENTE</name>
<dbReference type="GO" id="GO:0046655">
    <property type="term" value="P:folic acid metabolic process"/>
    <property type="evidence" value="ECO:0007669"/>
    <property type="project" value="TreeGrafter"/>
</dbReference>
<dbReference type="PATRIC" id="fig|1140003.3.peg.832"/>
<dbReference type="EMBL" id="ASWO01000005">
    <property type="protein sequence ID" value="EOT84077.1"/>
    <property type="molecule type" value="Genomic_DNA"/>
</dbReference>
<dbReference type="Proteomes" id="UP000015961">
    <property type="component" value="Unassembled WGS sequence"/>
</dbReference>
<dbReference type="eggNOG" id="COG0262">
    <property type="taxonomic scope" value="Bacteria"/>
</dbReference>
<accession>S0NRG0</accession>
<dbReference type="InterPro" id="IPR001796">
    <property type="entry name" value="DHFR_dom"/>
</dbReference>
<protein>
    <recommendedName>
        <fullName evidence="3 7">Dihydrofolate reductase</fullName>
        <ecNumber evidence="3 7">1.5.1.3</ecNumber>
    </recommendedName>
</protein>
<evidence type="ECO:0000256" key="6">
    <source>
        <dbReference type="ARBA" id="ARBA00023002"/>
    </source>
</evidence>
<keyword evidence="6 7" id="KW-0560">Oxidoreductase</keyword>
<evidence type="ECO:0000256" key="8">
    <source>
        <dbReference type="RuleBase" id="RU004474"/>
    </source>
</evidence>
<sequence>MLIALWAQDQNGVIGKDGKLPWSLPNDMKFFKEQTTGNAIIMGRKTFESMGEKALPNRVNIVLTSDKDYKADQVLIFHTVEEILHYIEQHEGKYYLIGGTGIFRSMLAYCTDLYRTTIESEFEGDVYFPEELIDRNEWTLTKTIPGIMDERNHYPHIFELFTKK</sequence>
<dbReference type="GO" id="GO:0046654">
    <property type="term" value="P:tetrahydrofolate biosynthetic process"/>
    <property type="evidence" value="ECO:0007669"/>
    <property type="project" value="UniProtKB-UniPathway"/>
</dbReference>
<dbReference type="RefSeq" id="WP_016185328.1">
    <property type="nucleotide sequence ID" value="NZ_ASWO01000005.1"/>
</dbReference>
<dbReference type="PROSITE" id="PS00075">
    <property type="entry name" value="DHFR_1"/>
    <property type="match status" value="1"/>
</dbReference>
<evidence type="ECO:0000256" key="4">
    <source>
        <dbReference type="ARBA" id="ARBA00022563"/>
    </source>
</evidence>
<proteinExistence type="inferred from homology"/>
<evidence type="ECO:0000256" key="3">
    <source>
        <dbReference type="ARBA" id="ARBA00012856"/>
    </source>
</evidence>
<dbReference type="InterPro" id="IPR024072">
    <property type="entry name" value="DHFR-like_dom_sf"/>
</dbReference>
<dbReference type="PANTHER" id="PTHR48069:SF3">
    <property type="entry name" value="DIHYDROFOLATE REDUCTASE"/>
    <property type="match status" value="1"/>
</dbReference>
<comment type="pathway">
    <text evidence="1 7">Cofactor biosynthesis; tetrahydrofolate biosynthesis; 5,6,7,8-tetrahydrofolate from 7,8-dihydrofolate: step 1/1.</text>
</comment>
<dbReference type="GO" id="GO:0006730">
    <property type="term" value="P:one-carbon metabolic process"/>
    <property type="evidence" value="ECO:0007669"/>
    <property type="project" value="UniProtKB-KW"/>
</dbReference>
<dbReference type="SUPFAM" id="SSF53597">
    <property type="entry name" value="Dihydrofolate reductase-like"/>
    <property type="match status" value="1"/>
</dbReference>
<gene>
    <name evidence="10" type="ORF">I573_01803</name>
</gene>
<dbReference type="InterPro" id="IPR017925">
    <property type="entry name" value="DHFR_CS"/>
</dbReference>
<dbReference type="Pfam" id="PF00186">
    <property type="entry name" value="DHFR_1"/>
    <property type="match status" value="1"/>
</dbReference>
<dbReference type="PIRSF" id="PIRSF000194">
    <property type="entry name" value="DHFR"/>
    <property type="match status" value="1"/>
</dbReference>
<comment type="catalytic activity">
    <reaction evidence="7">
        <text>(6S)-5,6,7,8-tetrahydrofolate + NADP(+) = 7,8-dihydrofolate + NADPH + H(+)</text>
        <dbReference type="Rhea" id="RHEA:15009"/>
        <dbReference type="ChEBI" id="CHEBI:15378"/>
        <dbReference type="ChEBI" id="CHEBI:57451"/>
        <dbReference type="ChEBI" id="CHEBI:57453"/>
        <dbReference type="ChEBI" id="CHEBI:57783"/>
        <dbReference type="ChEBI" id="CHEBI:58349"/>
        <dbReference type="EC" id="1.5.1.3"/>
    </reaction>
</comment>
<evidence type="ECO:0000313" key="11">
    <source>
        <dbReference type="Proteomes" id="UP000015961"/>
    </source>
</evidence>
<keyword evidence="4 7" id="KW-0554">One-carbon metabolism</keyword>
<dbReference type="PROSITE" id="PS51330">
    <property type="entry name" value="DHFR_2"/>
    <property type="match status" value="1"/>
</dbReference>
<dbReference type="UniPathway" id="UPA00077">
    <property type="reaction ID" value="UER00158"/>
</dbReference>
<dbReference type="AlphaFoldDB" id="S0NRG0"/>
<dbReference type="CDD" id="cd00209">
    <property type="entry name" value="DHFR"/>
    <property type="match status" value="1"/>
</dbReference>
<feature type="domain" description="DHFR" evidence="9">
    <location>
        <begin position="1"/>
        <end position="163"/>
    </location>
</feature>
<dbReference type="GO" id="GO:0050661">
    <property type="term" value="F:NADP binding"/>
    <property type="evidence" value="ECO:0007669"/>
    <property type="project" value="InterPro"/>
</dbReference>
<evidence type="ECO:0000256" key="1">
    <source>
        <dbReference type="ARBA" id="ARBA00004903"/>
    </source>
</evidence>
<dbReference type="OrthoDB" id="9804315at2"/>
<evidence type="ECO:0000256" key="5">
    <source>
        <dbReference type="ARBA" id="ARBA00022857"/>
    </source>
</evidence>
<organism evidence="10 11">
    <name type="scientific">Enterococcus sulfureus ATCC 49903</name>
    <dbReference type="NCBI Taxonomy" id="1140003"/>
    <lineage>
        <taxon>Bacteria</taxon>
        <taxon>Bacillati</taxon>
        <taxon>Bacillota</taxon>
        <taxon>Bacilli</taxon>
        <taxon>Lactobacillales</taxon>
        <taxon>Enterococcaceae</taxon>
        <taxon>Enterococcus</taxon>
    </lineage>
</organism>
<evidence type="ECO:0000259" key="9">
    <source>
        <dbReference type="PROSITE" id="PS51330"/>
    </source>
</evidence>
<dbReference type="PRINTS" id="PR00070">
    <property type="entry name" value="DHFR"/>
</dbReference>
<dbReference type="GO" id="GO:0004146">
    <property type="term" value="F:dihydrofolate reductase activity"/>
    <property type="evidence" value="ECO:0007669"/>
    <property type="project" value="UniProtKB-EC"/>
</dbReference>
<dbReference type="GO" id="GO:0005829">
    <property type="term" value="C:cytosol"/>
    <property type="evidence" value="ECO:0007669"/>
    <property type="project" value="TreeGrafter"/>
</dbReference>
<keyword evidence="5 7" id="KW-0521">NADP</keyword>
<reference evidence="10 11" key="1">
    <citation type="submission" date="2013-03" db="EMBL/GenBank/DDBJ databases">
        <title>The Genome Sequence of Enterococcus sulfureus ATCC_49903 (PacBio/Illumina hybrid assembly).</title>
        <authorList>
            <consortium name="The Broad Institute Genomics Platform"/>
            <consortium name="The Broad Institute Genome Sequencing Center for Infectious Disease"/>
            <person name="Earl A."/>
            <person name="Russ C."/>
            <person name="Gilmore M."/>
            <person name="Surin D."/>
            <person name="Walker B."/>
            <person name="Young S."/>
            <person name="Zeng Q."/>
            <person name="Gargeya S."/>
            <person name="Fitzgerald M."/>
            <person name="Haas B."/>
            <person name="Abouelleil A."/>
            <person name="Allen A.W."/>
            <person name="Alvarado L."/>
            <person name="Arachchi H.M."/>
            <person name="Berlin A.M."/>
            <person name="Chapman S.B."/>
            <person name="Gainer-Dewar J."/>
            <person name="Goldberg J."/>
            <person name="Griggs A."/>
            <person name="Gujja S."/>
            <person name="Hansen M."/>
            <person name="Howarth C."/>
            <person name="Imamovic A."/>
            <person name="Ireland A."/>
            <person name="Larimer J."/>
            <person name="McCowan C."/>
            <person name="Murphy C."/>
            <person name="Pearson M."/>
            <person name="Poon T.W."/>
            <person name="Priest M."/>
            <person name="Roberts A."/>
            <person name="Saif S."/>
            <person name="Shea T."/>
            <person name="Sisk P."/>
            <person name="Sykes S."/>
            <person name="Wortman J."/>
            <person name="Nusbaum C."/>
            <person name="Birren B."/>
        </authorList>
    </citation>
    <scope>NUCLEOTIDE SEQUENCE [LARGE SCALE GENOMIC DNA]</scope>
    <source>
        <strain evidence="10 11">ATCC 49903</strain>
    </source>
</reference>
<comment type="similarity">
    <text evidence="2 7 8">Belongs to the dihydrofolate reductase family.</text>
</comment>
<dbReference type="PANTHER" id="PTHR48069">
    <property type="entry name" value="DIHYDROFOLATE REDUCTASE"/>
    <property type="match status" value="1"/>
</dbReference>
<dbReference type="EC" id="1.5.1.3" evidence="3 7"/>
<dbReference type="Gene3D" id="3.40.430.10">
    <property type="entry name" value="Dihydrofolate Reductase, subunit A"/>
    <property type="match status" value="1"/>
</dbReference>
<dbReference type="InterPro" id="IPR012259">
    <property type="entry name" value="DHFR"/>
</dbReference>
<evidence type="ECO:0000313" key="10">
    <source>
        <dbReference type="EMBL" id="EOT84077.1"/>
    </source>
</evidence>
<comment type="function">
    <text evidence="7">Key enzyme in folate metabolism. Catalyzes an essential reaction for de novo glycine and purine synthesis, and for DNA precursor synthesis.</text>
</comment>